<dbReference type="GO" id="GO:0015031">
    <property type="term" value="P:protein transport"/>
    <property type="evidence" value="ECO:0007669"/>
    <property type="project" value="UniProtKB-KW"/>
</dbReference>
<dbReference type="InterPro" id="IPR037682">
    <property type="entry name" value="TonB_C"/>
</dbReference>
<comment type="similarity">
    <text evidence="2">Belongs to the TonB family.</text>
</comment>
<dbReference type="GO" id="GO:0055085">
    <property type="term" value="P:transmembrane transport"/>
    <property type="evidence" value="ECO:0007669"/>
    <property type="project" value="InterPro"/>
</dbReference>
<keyword evidence="8" id="KW-1133">Transmembrane helix</keyword>
<evidence type="ECO:0000313" key="12">
    <source>
        <dbReference type="EMBL" id="BDX07317.1"/>
    </source>
</evidence>
<keyword evidence="7" id="KW-0653">Protein transport</keyword>
<reference evidence="12" key="1">
    <citation type="submission" date="2023-01" db="EMBL/GenBank/DDBJ databases">
        <title>Complete genome sequence of Planctobacterium marinum strain Dej080120_11.</title>
        <authorList>
            <person name="Ueki S."/>
            <person name="Maruyama F."/>
        </authorList>
    </citation>
    <scope>NUCLEOTIDE SEQUENCE</scope>
    <source>
        <strain evidence="12">Dej080120_11</strain>
    </source>
</reference>
<accession>A0AA48HRE0</accession>
<dbReference type="Proteomes" id="UP001333710">
    <property type="component" value="Chromosome"/>
</dbReference>
<dbReference type="Gene3D" id="3.30.1150.10">
    <property type="match status" value="1"/>
</dbReference>
<keyword evidence="6" id="KW-0812">Transmembrane</keyword>
<keyword evidence="13" id="KW-1185">Reference proteome</keyword>
<dbReference type="KEGG" id="pmaw:MACH26_28380"/>
<evidence type="ECO:0000313" key="13">
    <source>
        <dbReference type="Proteomes" id="UP001333710"/>
    </source>
</evidence>
<evidence type="ECO:0000256" key="9">
    <source>
        <dbReference type="ARBA" id="ARBA00023136"/>
    </source>
</evidence>
<keyword evidence="3" id="KW-0813">Transport</keyword>
<evidence type="ECO:0000256" key="6">
    <source>
        <dbReference type="ARBA" id="ARBA00022692"/>
    </source>
</evidence>
<protein>
    <recommendedName>
        <fullName evidence="11">TonB C-terminal domain-containing protein</fullName>
    </recommendedName>
</protein>
<evidence type="ECO:0000256" key="3">
    <source>
        <dbReference type="ARBA" id="ARBA00022448"/>
    </source>
</evidence>
<organism evidence="12 13">
    <name type="scientific">Planctobacterium marinum</name>
    <dbReference type="NCBI Taxonomy" id="1631968"/>
    <lineage>
        <taxon>Bacteria</taxon>
        <taxon>Pseudomonadati</taxon>
        <taxon>Pseudomonadota</taxon>
        <taxon>Gammaproteobacteria</taxon>
        <taxon>Alteromonadales</taxon>
        <taxon>Alteromonadaceae</taxon>
        <taxon>Planctobacterium</taxon>
    </lineage>
</organism>
<dbReference type="AlphaFoldDB" id="A0AA48HRE0"/>
<dbReference type="NCBIfam" id="TIGR01352">
    <property type="entry name" value="tonB_Cterm"/>
    <property type="match status" value="1"/>
</dbReference>
<evidence type="ECO:0000256" key="2">
    <source>
        <dbReference type="ARBA" id="ARBA00006555"/>
    </source>
</evidence>
<dbReference type="Pfam" id="PF03544">
    <property type="entry name" value="TonB_C"/>
    <property type="match status" value="1"/>
</dbReference>
<evidence type="ECO:0000256" key="8">
    <source>
        <dbReference type="ARBA" id="ARBA00022989"/>
    </source>
</evidence>
<dbReference type="PANTHER" id="PTHR33446:SF14">
    <property type="entry name" value="PROTEIN TONB"/>
    <property type="match status" value="1"/>
</dbReference>
<dbReference type="PANTHER" id="PTHR33446">
    <property type="entry name" value="PROTEIN TONB-RELATED"/>
    <property type="match status" value="1"/>
</dbReference>
<feature type="domain" description="TonB C-terminal" evidence="11">
    <location>
        <begin position="29"/>
        <end position="126"/>
    </location>
</feature>
<name>A0AA48HRE0_9ALTE</name>
<evidence type="ECO:0000256" key="5">
    <source>
        <dbReference type="ARBA" id="ARBA00022519"/>
    </source>
</evidence>
<dbReference type="InterPro" id="IPR006260">
    <property type="entry name" value="TonB/TolA_C"/>
</dbReference>
<comment type="subcellular location">
    <subcellularLocation>
        <location evidence="1">Cell inner membrane</location>
        <topology evidence="1">Single-pass membrane protein</topology>
        <orientation evidence="1">Periplasmic side</orientation>
    </subcellularLocation>
</comment>
<feature type="signal peptide" evidence="10">
    <location>
        <begin position="1"/>
        <end position="20"/>
    </location>
</feature>
<dbReference type="RefSeq" id="WP_338293301.1">
    <property type="nucleotide sequence ID" value="NZ_AP027272.1"/>
</dbReference>
<evidence type="ECO:0000256" key="4">
    <source>
        <dbReference type="ARBA" id="ARBA00022475"/>
    </source>
</evidence>
<sequence>MKNGLIILLLSLVIAPFAQAADNLSVSLETLISAEPLERKPPKYPRLAAKKGQEGWVRLSFVIDEQGNVIDPIVHDSSGVERFEKAALKAVKDWKYSPAMVDGKPVEQCNSKVQLDFRLGEQEKGVTRQFLKKYKKLRNAVIEGDIELADDLYTEFKEESHHNFSESVHAAVVSATYFSAKQDVPQMTRELETIANNGYKFLGEESYLSLSGRLLMLKIEQNKLSEALELIAKINEVVDADASGLAPIKEMQNKLQQYIENNQYLVVKGKIHSHKAWYHQLLLNKFDLVSEGNAFERIEIRCKNKRSTYSNFEKQGFAIPEDWGQCHIYVDAPQGTEFSLVEYSS</sequence>
<dbReference type="EMBL" id="AP027272">
    <property type="protein sequence ID" value="BDX07317.1"/>
    <property type="molecule type" value="Genomic_DNA"/>
</dbReference>
<keyword evidence="5" id="KW-0997">Cell inner membrane</keyword>
<dbReference type="InterPro" id="IPR051045">
    <property type="entry name" value="TonB-dependent_transducer"/>
</dbReference>
<proteinExistence type="inferred from homology"/>
<dbReference type="GO" id="GO:0005886">
    <property type="term" value="C:plasma membrane"/>
    <property type="evidence" value="ECO:0007669"/>
    <property type="project" value="UniProtKB-SubCell"/>
</dbReference>
<keyword evidence="10" id="KW-0732">Signal</keyword>
<evidence type="ECO:0000256" key="1">
    <source>
        <dbReference type="ARBA" id="ARBA00004383"/>
    </source>
</evidence>
<keyword evidence="9" id="KW-0472">Membrane</keyword>
<gene>
    <name evidence="12" type="ORF">MACH26_28380</name>
</gene>
<dbReference type="SUPFAM" id="SSF74653">
    <property type="entry name" value="TolA/TonB C-terminal domain"/>
    <property type="match status" value="1"/>
</dbReference>
<evidence type="ECO:0000259" key="11">
    <source>
        <dbReference type="PROSITE" id="PS52015"/>
    </source>
</evidence>
<keyword evidence="4" id="KW-1003">Cell membrane</keyword>
<dbReference type="PROSITE" id="PS52015">
    <property type="entry name" value="TONB_CTD"/>
    <property type="match status" value="1"/>
</dbReference>
<feature type="chain" id="PRO_5041440281" description="TonB C-terminal domain-containing protein" evidence="10">
    <location>
        <begin position="21"/>
        <end position="345"/>
    </location>
</feature>
<evidence type="ECO:0000256" key="10">
    <source>
        <dbReference type="SAM" id="SignalP"/>
    </source>
</evidence>
<evidence type="ECO:0000256" key="7">
    <source>
        <dbReference type="ARBA" id="ARBA00022927"/>
    </source>
</evidence>